<dbReference type="AlphaFoldDB" id="A0A8D8BPE5"/>
<evidence type="ECO:0000313" key="2">
    <source>
        <dbReference type="EMBL" id="CAG6479132.1"/>
    </source>
</evidence>
<dbReference type="EMBL" id="HBUE01084534">
    <property type="protein sequence ID" value="CAG6479132.1"/>
    <property type="molecule type" value="Transcribed_RNA"/>
</dbReference>
<accession>A0A8D8BPE5</accession>
<sequence>MCPDEEHHGVQDGGRAEHVSDEPPAGGPEAQVSVLLRAKGRLHQLEAHPDDHDGQVERHRSAPNPGRPGPLQRHVPIVQLALPGRAPIRPDRLQPLRAGTTPVRATFVRVSQQIGGKLQECQVLPVPGGEDHHQSVPTECFERVA</sequence>
<feature type="compositionally biased region" description="Basic and acidic residues" evidence="1">
    <location>
        <begin position="1"/>
        <end position="21"/>
    </location>
</feature>
<feature type="compositionally biased region" description="Basic and acidic residues" evidence="1">
    <location>
        <begin position="43"/>
        <end position="60"/>
    </location>
</feature>
<protein>
    <submittedName>
        <fullName evidence="2">(northern house mosquito) hypothetical protein</fullName>
    </submittedName>
</protein>
<proteinExistence type="predicted"/>
<organism evidence="2">
    <name type="scientific">Culex pipiens</name>
    <name type="common">House mosquito</name>
    <dbReference type="NCBI Taxonomy" id="7175"/>
    <lineage>
        <taxon>Eukaryota</taxon>
        <taxon>Metazoa</taxon>
        <taxon>Ecdysozoa</taxon>
        <taxon>Arthropoda</taxon>
        <taxon>Hexapoda</taxon>
        <taxon>Insecta</taxon>
        <taxon>Pterygota</taxon>
        <taxon>Neoptera</taxon>
        <taxon>Endopterygota</taxon>
        <taxon>Diptera</taxon>
        <taxon>Nematocera</taxon>
        <taxon>Culicoidea</taxon>
        <taxon>Culicidae</taxon>
        <taxon>Culicinae</taxon>
        <taxon>Culicini</taxon>
        <taxon>Culex</taxon>
        <taxon>Culex</taxon>
    </lineage>
</organism>
<evidence type="ECO:0000256" key="1">
    <source>
        <dbReference type="SAM" id="MobiDB-lite"/>
    </source>
</evidence>
<feature type="region of interest" description="Disordered" evidence="1">
    <location>
        <begin position="1"/>
        <end position="74"/>
    </location>
</feature>
<name>A0A8D8BPE5_CULPI</name>
<reference evidence="2" key="1">
    <citation type="submission" date="2021-05" db="EMBL/GenBank/DDBJ databases">
        <authorList>
            <person name="Alioto T."/>
            <person name="Alioto T."/>
            <person name="Gomez Garrido J."/>
        </authorList>
    </citation>
    <scope>NUCLEOTIDE SEQUENCE</scope>
</reference>